<protein>
    <submittedName>
        <fullName evidence="2">ATP-dependent DNA helicase</fullName>
    </submittedName>
</protein>
<keyword evidence="2" id="KW-0067">ATP-binding</keyword>
<proteinExistence type="predicted"/>
<comment type="caution">
    <text evidence="2">The sequence shown here is derived from an EMBL/GenBank/DDBJ whole genome shotgun (WGS) entry which is preliminary data.</text>
</comment>
<dbReference type="STRING" id="1236976.JCM16418_627"/>
<name>W7Y6V5_9BACL</name>
<dbReference type="EMBL" id="BAVZ01000001">
    <property type="protein sequence ID" value="GAF06655.1"/>
    <property type="molecule type" value="Genomic_DNA"/>
</dbReference>
<keyword evidence="2" id="KW-0347">Helicase</keyword>
<dbReference type="eggNOG" id="COG3973">
    <property type="taxonomic scope" value="Bacteria"/>
</dbReference>
<sequence>MSREDENWQQEQARVNEVTSKVARRMEALEEEVGSVRGQVVDLRKDFWDEVRVNFSSADDLGETSTSLRQQSQVVSERERRHLQSSESLKK</sequence>
<feature type="region of interest" description="Disordered" evidence="1">
    <location>
        <begin position="59"/>
        <end position="91"/>
    </location>
</feature>
<keyword evidence="2" id="KW-0378">Hydrolase</keyword>
<dbReference type="Proteomes" id="UP000019364">
    <property type="component" value="Unassembled WGS sequence"/>
</dbReference>
<evidence type="ECO:0000313" key="3">
    <source>
        <dbReference type="Proteomes" id="UP000019364"/>
    </source>
</evidence>
<keyword evidence="2" id="KW-0547">Nucleotide-binding</keyword>
<dbReference type="GO" id="GO:0004386">
    <property type="term" value="F:helicase activity"/>
    <property type="evidence" value="ECO:0007669"/>
    <property type="project" value="UniProtKB-KW"/>
</dbReference>
<organism evidence="2 3">
    <name type="scientific">Paenibacillus pini JCM 16418</name>
    <dbReference type="NCBI Taxonomy" id="1236976"/>
    <lineage>
        <taxon>Bacteria</taxon>
        <taxon>Bacillati</taxon>
        <taxon>Bacillota</taxon>
        <taxon>Bacilli</taxon>
        <taxon>Bacillales</taxon>
        <taxon>Paenibacillaceae</taxon>
        <taxon>Paenibacillus</taxon>
    </lineage>
</organism>
<evidence type="ECO:0000313" key="2">
    <source>
        <dbReference type="EMBL" id="GAF06655.1"/>
    </source>
</evidence>
<keyword evidence="3" id="KW-1185">Reference proteome</keyword>
<reference evidence="2 3" key="1">
    <citation type="journal article" date="2014" name="Genome Announc.">
        <title>Draft Genome Sequence of Paenibacillus pini JCM 16418T, Isolated from the Rhizosphere of Pine Tree.</title>
        <authorList>
            <person name="Yuki M."/>
            <person name="Oshima K."/>
            <person name="Suda W."/>
            <person name="Oshida Y."/>
            <person name="Kitamura K."/>
            <person name="Iida Y."/>
            <person name="Hattori M."/>
            <person name="Ohkuma M."/>
        </authorList>
    </citation>
    <scope>NUCLEOTIDE SEQUENCE [LARGE SCALE GENOMIC DNA]</scope>
    <source>
        <strain evidence="2 3">JCM 16418</strain>
    </source>
</reference>
<feature type="compositionally biased region" description="Basic and acidic residues" evidence="1">
    <location>
        <begin position="76"/>
        <end position="91"/>
    </location>
</feature>
<evidence type="ECO:0000256" key="1">
    <source>
        <dbReference type="SAM" id="MobiDB-lite"/>
    </source>
</evidence>
<gene>
    <name evidence="2" type="ORF">JCM16418_627</name>
</gene>
<dbReference type="AlphaFoldDB" id="W7Y6V5"/>
<accession>W7Y6V5</accession>
<feature type="compositionally biased region" description="Polar residues" evidence="1">
    <location>
        <begin position="63"/>
        <end position="75"/>
    </location>
</feature>